<feature type="signal peptide" evidence="1">
    <location>
        <begin position="1"/>
        <end position="32"/>
    </location>
</feature>
<evidence type="ECO:0000256" key="1">
    <source>
        <dbReference type="SAM" id="SignalP"/>
    </source>
</evidence>
<feature type="chain" id="PRO_5047456937" evidence="1">
    <location>
        <begin position="33"/>
        <end position="849"/>
    </location>
</feature>
<dbReference type="InterPro" id="IPR001646">
    <property type="entry name" value="5peptide_repeat"/>
</dbReference>
<organism evidence="3 4">
    <name type="scientific">Variovorax ureilyticus</name>
    <dbReference type="NCBI Taxonomy" id="1836198"/>
    <lineage>
        <taxon>Bacteria</taxon>
        <taxon>Pseudomonadati</taxon>
        <taxon>Pseudomonadota</taxon>
        <taxon>Betaproteobacteria</taxon>
        <taxon>Burkholderiales</taxon>
        <taxon>Comamonadaceae</taxon>
        <taxon>Variovorax</taxon>
    </lineage>
</organism>
<accession>A0ABU8VNG8</accession>
<reference evidence="3 4" key="1">
    <citation type="submission" date="2024-03" db="EMBL/GenBank/DDBJ databases">
        <title>Novel species of the genus Variovorax.</title>
        <authorList>
            <person name="Liu Q."/>
            <person name="Xin Y.-H."/>
        </authorList>
    </citation>
    <scope>NUCLEOTIDE SEQUENCE [LARGE SCALE GENOMIC DNA]</scope>
    <source>
        <strain evidence="3 4">KACC 18899</strain>
    </source>
</reference>
<dbReference type="InterPro" id="IPR052039">
    <property type="entry name" value="Caspase-related_regulators"/>
</dbReference>
<dbReference type="SUPFAM" id="SSF52129">
    <property type="entry name" value="Caspase-like"/>
    <property type="match status" value="1"/>
</dbReference>
<protein>
    <submittedName>
        <fullName evidence="3">Pentapeptide repeat-containing protein</fullName>
    </submittedName>
</protein>
<dbReference type="InterPro" id="IPR011600">
    <property type="entry name" value="Pept_C14_caspase"/>
</dbReference>
<dbReference type="Pfam" id="PF00656">
    <property type="entry name" value="Peptidase_C14"/>
    <property type="match status" value="1"/>
</dbReference>
<keyword evidence="1" id="KW-0732">Signal</keyword>
<evidence type="ECO:0000313" key="4">
    <source>
        <dbReference type="Proteomes" id="UP001365846"/>
    </source>
</evidence>
<dbReference type="InterPro" id="IPR029030">
    <property type="entry name" value="Caspase-like_dom_sf"/>
</dbReference>
<evidence type="ECO:0000259" key="2">
    <source>
        <dbReference type="PROSITE" id="PS50208"/>
    </source>
</evidence>
<name>A0ABU8VNG8_9BURK</name>
<gene>
    <name evidence="3" type="ORF">WKW77_29295</name>
</gene>
<dbReference type="PROSITE" id="PS50208">
    <property type="entry name" value="CASPASE_P20"/>
    <property type="match status" value="1"/>
</dbReference>
<comment type="caution">
    <text evidence="3">The sequence shown here is derived from an EMBL/GenBank/DDBJ whole genome shotgun (WGS) entry which is preliminary data.</text>
</comment>
<dbReference type="Proteomes" id="UP001365846">
    <property type="component" value="Unassembled WGS sequence"/>
</dbReference>
<proteinExistence type="predicted"/>
<dbReference type="Gene3D" id="2.160.20.80">
    <property type="entry name" value="E3 ubiquitin-protein ligase SopA"/>
    <property type="match status" value="2"/>
</dbReference>
<dbReference type="SUPFAM" id="SSF141571">
    <property type="entry name" value="Pentapeptide repeat-like"/>
    <property type="match status" value="1"/>
</dbReference>
<sequence>MISLQSRLRDRCGATMRTFAMLFLLTTHVVFAGAQPATPQLKAQSSSQRIALVIANSAYADPKDVLSGAARDGKDIRDALERLGFTVRLEQNATREKMKSAILQFQGALQFAGPSSIGFLYYVGHGASDPAGNSNYLIPVDVKGVGSVDVVKDGLSVNADVTRVLRAIEPHSAIVVVVDACRTPSTERGNGSSSRGVPASVARMADPEKFDDLGFLLANSTSEGKPASDGGDYARALTAALETRGISLEEAFDQARRKVITSNTSQRPIFRSTLTERICLMGCQSVGSGPDAFAVLKSAVEVRALGDVGQVAAAGQLVKEGKSLAGLDLQGVFLGHADLPHADFSGALLGGVDLTGATLSRAKLAKADLRFARMKGVVLDDEADAASTRFYFVAAEDARFPGLVAPQSNWFGASLRNANFGGAKLAGASFMAADLRNADFRGADLRGTYFSGANIIGARFDGATLGNTDVTSVVGEVRQFSSQQQNLLCASSGSRGLRLTVRRVSRNAQSSTGYRYETLMDSWLMVSDGFQYIDRCTAGDPQPAGSIVSYQEGAGRALNYQQTFDLPYEVFGSAQREEDAIARAQSLVKFSNESHKDGPILRLTGNEHQALLKALQQNVNETRLLTDARLDADAFVMYGLKFHPDTDVFGNWSDMAGSWLGRESSQQDSHPNRWSVFYPPKTDSSQLATPHVEVFKRWTIARAKACPSEVTLLLPDVEGLRTDIWYPKAPPAGEEAALTLRPMKKIAVGDNYYSTQARSLIRPDDRHLMVFGGPPGVSVSVKFPRPLDDYVVEISRSRLAELKGKRIGARVRLRIRDATVVSNGEIRGEILDGDLLDLKLLGEDGKALN</sequence>
<dbReference type="PANTHER" id="PTHR22576:SF37">
    <property type="entry name" value="MUCOSA-ASSOCIATED LYMPHOID TISSUE LYMPHOMA TRANSLOCATION PROTEIN 1"/>
    <property type="match status" value="1"/>
</dbReference>
<dbReference type="RefSeq" id="WP_340360415.1">
    <property type="nucleotide sequence ID" value="NZ_JBBKZU010000018.1"/>
</dbReference>
<keyword evidence="4" id="KW-1185">Reference proteome</keyword>
<dbReference type="Pfam" id="PF00805">
    <property type="entry name" value="Pentapeptide"/>
    <property type="match status" value="2"/>
</dbReference>
<evidence type="ECO:0000313" key="3">
    <source>
        <dbReference type="EMBL" id="MEJ8815198.1"/>
    </source>
</evidence>
<dbReference type="EMBL" id="JBBKZU010000018">
    <property type="protein sequence ID" value="MEJ8815198.1"/>
    <property type="molecule type" value="Genomic_DNA"/>
</dbReference>
<dbReference type="Gene3D" id="3.40.50.1460">
    <property type="match status" value="1"/>
</dbReference>
<dbReference type="InterPro" id="IPR001309">
    <property type="entry name" value="Pept_C14_p20"/>
</dbReference>
<dbReference type="PANTHER" id="PTHR22576">
    <property type="entry name" value="MUCOSA ASSOCIATED LYMPHOID TISSUE LYMPHOMA TRANSLOCATION PROTEIN 1/PARACASPASE"/>
    <property type="match status" value="1"/>
</dbReference>
<feature type="domain" description="Caspase family p20" evidence="2">
    <location>
        <begin position="47"/>
        <end position="126"/>
    </location>
</feature>